<dbReference type="Proteomes" id="UP000078103">
    <property type="component" value="Unassembled WGS sequence"/>
</dbReference>
<reference evidence="2" key="1">
    <citation type="submission" date="2016-05" db="EMBL/GenBank/DDBJ databases">
        <title>Draft genome of Corynebacterium afermentans subsp. afermentans LCDC 88199T.</title>
        <authorList>
            <person name="Bernier A.-M."/>
            <person name="Bernard K."/>
        </authorList>
    </citation>
    <scope>NUCLEOTIDE SEQUENCE [LARGE SCALE GENOMIC DNA]</scope>
    <source>
        <strain evidence="2">NML120819</strain>
    </source>
</reference>
<dbReference type="AlphaFoldDB" id="A0A1A9RK67"/>
<name>A0A1A9RK67_EIKCO</name>
<accession>A0A1A9RK67</accession>
<dbReference type="RefSeq" id="WP_064106482.1">
    <property type="nucleotide sequence ID" value="NZ_LXSH01000028.1"/>
</dbReference>
<evidence type="ECO:0000313" key="2">
    <source>
        <dbReference type="Proteomes" id="UP000078103"/>
    </source>
</evidence>
<protein>
    <submittedName>
        <fullName evidence="1">Uncharacterized protein</fullName>
    </submittedName>
</protein>
<gene>
    <name evidence="1" type="ORF">A7P89_10710</name>
</gene>
<evidence type="ECO:0000313" key="1">
    <source>
        <dbReference type="EMBL" id="OAM20361.1"/>
    </source>
</evidence>
<comment type="caution">
    <text evidence="1">The sequence shown here is derived from an EMBL/GenBank/DDBJ whole genome shotgun (WGS) entry which is preliminary data.</text>
</comment>
<proteinExistence type="predicted"/>
<dbReference type="EMBL" id="LXSH01000028">
    <property type="protein sequence ID" value="OAM20361.1"/>
    <property type="molecule type" value="Genomic_DNA"/>
</dbReference>
<sequence length="159" mass="17516">MKTYPIMLPSHGGEDVQAATLTEYADGRCSIETGSSITTDHKAAAIDVIKRRWPSAYIAEAVRIEPEAAPEPTLGDLLNLAVRLNSPTLKIDVEFNAEQNVLYIDTNFRHADRRDRLCEIRLNPNNPHTTADGLMLAAKTQAAIDWLTDLYKQSGNPAA</sequence>
<organism evidence="1 2">
    <name type="scientific">Eikenella corrodens</name>
    <dbReference type="NCBI Taxonomy" id="539"/>
    <lineage>
        <taxon>Bacteria</taxon>
        <taxon>Pseudomonadati</taxon>
        <taxon>Pseudomonadota</taxon>
        <taxon>Betaproteobacteria</taxon>
        <taxon>Neisseriales</taxon>
        <taxon>Neisseriaceae</taxon>
        <taxon>Eikenella</taxon>
    </lineage>
</organism>